<gene>
    <name evidence="2" type="ORF">DW250_15260</name>
</gene>
<protein>
    <submittedName>
        <fullName evidence="2">Glycosyltransferase family 2 protein</fullName>
    </submittedName>
</protein>
<evidence type="ECO:0000259" key="1">
    <source>
        <dbReference type="Pfam" id="PF00535"/>
    </source>
</evidence>
<dbReference type="PANTHER" id="PTHR22916:SF3">
    <property type="entry name" value="UDP-GLCNAC:BETAGAL BETA-1,3-N-ACETYLGLUCOSAMINYLTRANSFERASE-LIKE PROTEIN 1"/>
    <property type="match status" value="1"/>
</dbReference>
<dbReference type="GO" id="GO:0016758">
    <property type="term" value="F:hexosyltransferase activity"/>
    <property type="evidence" value="ECO:0007669"/>
    <property type="project" value="UniProtKB-ARBA"/>
</dbReference>
<organism evidence="2 3">
    <name type="scientific">Segatella copri</name>
    <dbReference type="NCBI Taxonomy" id="165179"/>
    <lineage>
        <taxon>Bacteria</taxon>
        <taxon>Pseudomonadati</taxon>
        <taxon>Bacteroidota</taxon>
        <taxon>Bacteroidia</taxon>
        <taxon>Bacteroidales</taxon>
        <taxon>Prevotellaceae</taxon>
        <taxon>Segatella</taxon>
    </lineage>
</organism>
<dbReference type="Gene3D" id="3.90.550.10">
    <property type="entry name" value="Spore Coat Polysaccharide Biosynthesis Protein SpsA, Chain A"/>
    <property type="match status" value="1"/>
</dbReference>
<reference evidence="2 3" key="1">
    <citation type="submission" date="2018-08" db="EMBL/GenBank/DDBJ databases">
        <title>A genome reference for cultivated species of the human gut microbiota.</title>
        <authorList>
            <person name="Zou Y."/>
            <person name="Xue W."/>
            <person name="Luo G."/>
        </authorList>
    </citation>
    <scope>NUCLEOTIDE SEQUENCE [LARGE SCALE GENOMIC DNA]</scope>
    <source>
        <strain evidence="2 3">AM22-1</strain>
    </source>
</reference>
<dbReference type="InterPro" id="IPR029044">
    <property type="entry name" value="Nucleotide-diphossugar_trans"/>
</dbReference>
<comment type="caution">
    <text evidence="2">The sequence shown here is derived from an EMBL/GenBank/DDBJ whole genome shotgun (WGS) entry which is preliminary data.</text>
</comment>
<evidence type="ECO:0000313" key="3">
    <source>
        <dbReference type="Proteomes" id="UP000286501"/>
    </source>
</evidence>
<dbReference type="InterPro" id="IPR001173">
    <property type="entry name" value="Glyco_trans_2-like"/>
</dbReference>
<name>A0A414TAV0_9BACT</name>
<proteinExistence type="predicted"/>
<dbReference type="RefSeq" id="WP_118201803.1">
    <property type="nucleotide sequence ID" value="NZ_QRIE01000064.1"/>
</dbReference>
<sequence>MMERKILSIVLPTYNRAKFLPRTLSAFQEQMERNRDKVSFLVCDNASTDGSEEILKTINKKWPYFEYKIFEEHVDVGYSIARANSTATGEYILMWGDDDLPAPYFLDTVLDYIEKYNHPTLIHYNRLWGYDNNVKRINKLAVLDRNIGDEVLVYNSMDGFLQDHVLDITFLSAIIFKSECWFKNIHLDTTKHFGYEFLGKILHGFVGDIIYIQYPLCIQRKPFNRPWMNKSPYYRFIGIPNMYSDFEKWGLVDSWKNLWMKRGNSTRDFLSIMAQTSIFKKEYRPLFRKLLDSQFSLSRKFLTFCFVYIVPAFIYKNIRKQYFKPVGGISLAHI</sequence>
<feature type="domain" description="Glycosyltransferase 2-like" evidence="1">
    <location>
        <begin position="8"/>
        <end position="130"/>
    </location>
</feature>
<dbReference type="CDD" id="cd00761">
    <property type="entry name" value="Glyco_tranf_GTA_type"/>
    <property type="match status" value="1"/>
</dbReference>
<dbReference type="SUPFAM" id="SSF53448">
    <property type="entry name" value="Nucleotide-diphospho-sugar transferases"/>
    <property type="match status" value="1"/>
</dbReference>
<accession>A0A414TAV0</accession>
<dbReference type="EMBL" id="QRIN01000107">
    <property type="protein sequence ID" value="RHG61409.1"/>
    <property type="molecule type" value="Genomic_DNA"/>
</dbReference>
<dbReference type="PANTHER" id="PTHR22916">
    <property type="entry name" value="GLYCOSYLTRANSFERASE"/>
    <property type="match status" value="1"/>
</dbReference>
<dbReference type="AlphaFoldDB" id="A0A414TAV0"/>
<keyword evidence="2" id="KW-0808">Transferase</keyword>
<dbReference type="Pfam" id="PF00535">
    <property type="entry name" value="Glycos_transf_2"/>
    <property type="match status" value="1"/>
</dbReference>
<dbReference type="Proteomes" id="UP000286501">
    <property type="component" value="Unassembled WGS sequence"/>
</dbReference>
<evidence type="ECO:0000313" key="2">
    <source>
        <dbReference type="EMBL" id="RHG61409.1"/>
    </source>
</evidence>